<name>A0ABV1UUV2_9ACTN</name>
<dbReference type="SUPFAM" id="SSF54631">
    <property type="entry name" value="CBS-domain pair"/>
    <property type="match status" value="1"/>
</dbReference>
<sequence length="147" mass="15767">MTLVQMKPRPAGSATRTVVDAMDAPGPQVWDDMTVEVALSVMAGARAQHLLVSDEDGRCTGLITRAQLTGVRDSRAYTDRVRLRDVLGDAGPFPSPVTTLVEAEHAMRYRRLRSSPVVDEHGCAVGVLTLPHRSPGVPPAGPFSLNL</sequence>
<keyword evidence="5" id="KW-1185">Reference proteome</keyword>
<dbReference type="RefSeq" id="WP_100108198.1">
    <property type="nucleotide sequence ID" value="NZ_JBEPBX010000011.1"/>
</dbReference>
<dbReference type="Proteomes" id="UP001445472">
    <property type="component" value="Unassembled WGS sequence"/>
</dbReference>
<reference evidence="4 5" key="1">
    <citation type="submission" date="2024-06" db="EMBL/GenBank/DDBJ databases">
        <title>The Natural Products Discovery Center: Release of the First 8490 Sequenced Strains for Exploring Actinobacteria Biosynthetic Diversity.</title>
        <authorList>
            <person name="Kalkreuter E."/>
            <person name="Kautsar S.A."/>
            <person name="Yang D."/>
            <person name="Bader C.D."/>
            <person name="Teijaro C.N."/>
            <person name="Fluegel L."/>
            <person name="Davis C.M."/>
            <person name="Simpson J.R."/>
            <person name="Lauterbach L."/>
            <person name="Steele A.D."/>
            <person name="Gui C."/>
            <person name="Meng S."/>
            <person name="Li G."/>
            <person name="Viehrig K."/>
            <person name="Ye F."/>
            <person name="Su P."/>
            <person name="Kiefer A.F."/>
            <person name="Nichols A."/>
            <person name="Cepeda A.J."/>
            <person name="Yan W."/>
            <person name="Fan B."/>
            <person name="Jiang Y."/>
            <person name="Adhikari A."/>
            <person name="Zheng C.-J."/>
            <person name="Schuster L."/>
            <person name="Cowan T.M."/>
            <person name="Smanski M.J."/>
            <person name="Chevrette M.G."/>
            <person name="De Carvalho L.P.S."/>
            <person name="Shen B."/>
        </authorList>
    </citation>
    <scope>NUCLEOTIDE SEQUENCE [LARGE SCALE GENOMIC DNA]</scope>
    <source>
        <strain evidence="4 5">NPDC000837</strain>
    </source>
</reference>
<evidence type="ECO:0000259" key="3">
    <source>
        <dbReference type="PROSITE" id="PS51371"/>
    </source>
</evidence>
<dbReference type="PANTHER" id="PTHR43080">
    <property type="entry name" value="CBS DOMAIN-CONTAINING PROTEIN CBSX3, MITOCHONDRIAL"/>
    <property type="match status" value="1"/>
</dbReference>
<evidence type="ECO:0000313" key="4">
    <source>
        <dbReference type="EMBL" id="MER6614571.1"/>
    </source>
</evidence>
<dbReference type="PROSITE" id="PS51371">
    <property type="entry name" value="CBS"/>
    <property type="match status" value="1"/>
</dbReference>
<dbReference type="Pfam" id="PF00571">
    <property type="entry name" value="CBS"/>
    <property type="match status" value="2"/>
</dbReference>
<dbReference type="Gene3D" id="3.10.580.10">
    <property type="entry name" value="CBS-domain"/>
    <property type="match status" value="1"/>
</dbReference>
<dbReference type="EMBL" id="JBEPBX010000011">
    <property type="protein sequence ID" value="MER6614571.1"/>
    <property type="molecule type" value="Genomic_DNA"/>
</dbReference>
<proteinExistence type="predicted"/>
<evidence type="ECO:0000256" key="2">
    <source>
        <dbReference type="PROSITE-ProRule" id="PRU00703"/>
    </source>
</evidence>
<evidence type="ECO:0000313" key="5">
    <source>
        <dbReference type="Proteomes" id="UP001445472"/>
    </source>
</evidence>
<dbReference type="InterPro" id="IPR000644">
    <property type="entry name" value="CBS_dom"/>
</dbReference>
<dbReference type="InterPro" id="IPR046342">
    <property type="entry name" value="CBS_dom_sf"/>
</dbReference>
<accession>A0ABV1UUV2</accession>
<dbReference type="PANTHER" id="PTHR43080:SF2">
    <property type="entry name" value="CBS DOMAIN-CONTAINING PROTEIN"/>
    <property type="match status" value="1"/>
</dbReference>
<dbReference type="InterPro" id="IPR051257">
    <property type="entry name" value="Diverse_CBS-Domain"/>
</dbReference>
<evidence type="ECO:0000256" key="1">
    <source>
        <dbReference type="ARBA" id="ARBA00023122"/>
    </source>
</evidence>
<gene>
    <name evidence="4" type="ORF">ABT276_14590</name>
</gene>
<protein>
    <submittedName>
        <fullName evidence="4">CBS domain-containing protein</fullName>
    </submittedName>
</protein>
<dbReference type="CDD" id="cd02205">
    <property type="entry name" value="CBS_pair_SF"/>
    <property type="match status" value="1"/>
</dbReference>
<comment type="caution">
    <text evidence="4">The sequence shown here is derived from an EMBL/GenBank/DDBJ whole genome shotgun (WGS) entry which is preliminary data.</text>
</comment>
<keyword evidence="1 2" id="KW-0129">CBS domain</keyword>
<feature type="domain" description="CBS" evidence="3">
    <location>
        <begin position="22"/>
        <end position="80"/>
    </location>
</feature>
<organism evidence="4 5">
    <name type="scientific">Streptomyces xantholiticus</name>
    <dbReference type="NCBI Taxonomy" id="68285"/>
    <lineage>
        <taxon>Bacteria</taxon>
        <taxon>Bacillati</taxon>
        <taxon>Actinomycetota</taxon>
        <taxon>Actinomycetes</taxon>
        <taxon>Kitasatosporales</taxon>
        <taxon>Streptomycetaceae</taxon>
        <taxon>Streptomyces</taxon>
    </lineage>
</organism>